<dbReference type="InterPro" id="IPR017871">
    <property type="entry name" value="ABC_transporter-like_CS"/>
</dbReference>
<name>A0ABQ5W4J6_9HYPH</name>
<gene>
    <name evidence="7" type="ORF">GCM10010862_19900</name>
</gene>
<dbReference type="PROSITE" id="PS00211">
    <property type="entry name" value="ABC_TRANSPORTER_1"/>
    <property type="match status" value="1"/>
</dbReference>
<dbReference type="PROSITE" id="PS50893">
    <property type="entry name" value="ABC_TRANSPORTER_2"/>
    <property type="match status" value="1"/>
</dbReference>
<comment type="similarity">
    <text evidence="2">Belongs to the ABC transporter superfamily.</text>
</comment>
<dbReference type="InterPro" id="IPR027417">
    <property type="entry name" value="P-loop_NTPase"/>
</dbReference>
<dbReference type="InterPro" id="IPR013563">
    <property type="entry name" value="Oligopep_ABC_C"/>
</dbReference>
<keyword evidence="5" id="KW-0067">ATP-binding</keyword>
<evidence type="ECO:0000256" key="4">
    <source>
        <dbReference type="ARBA" id="ARBA00022741"/>
    </source>
</evidence>
<dbReference type="Pfam" id="PF00005">
    <property type="entry name" value="ABC_tran"/>
    <property type="match status" value="1"/>
</dbReference>
<comment type="caution">
    <text evidence="7">The sequence shown here is derived from an EMBL/GenBank/DDBJ whole genome shotgun (WGS) entry which is preliminary data.</text>
</comment>
<dbReference type="Gene3D" id="3.40.50.300">
    <property type="entry name" value="P-loop containing nucleotide triphosphate hydrolases"/>
    <property type="match status" value="1"/>
</dbReference>
<dbReference type="EMBL" id="BSNS01000009">
    <property type="protein sequence ID" value="GLQ54731.1"/>
    <property type="molecule type" value="Genomic_DNA"/>
</dbReference>
<dbReference type="InterPro" id="IPR003439">
    <property type="entry name" value="ABC_transporter-like_ATP-bd"/>
</dbReference>
<evidence type="ECO:0000256" key="5">
    <source>
        <dbReference type="ARBA" id="ARBA00022840"/>
    </source>
</evidence>
<evidence type="ECO:0000256" key="3">
    <source>
        <dbReference type="ARBA" id="ARBA00022448"/>
    </source>
</evidence>
<protein>
    <recommendedName>
        <fullName evidence="6">ABC transporter domain-containing protein</fullName>
    </recommendedName>
</protein>
<evidence type="ECO:0000313" key="7">
    <source>
        <dbReference type="EMBL" id="GLQ54731.1"/>
    </source>
</evidence>
<dbReference type="CDD" id="cd03257">
    <property type="entry name" value="ABC_NikE_OppD_transporters"/>
    <property type="match status" value="1"/>
</dbReference>
<keyword evidence="4" id="KW-0547">Nucleotide-binding</keyword>
<keyword evidence="8" id="KW-1185">Reference proteome</keyword>
<comment type="subcellular location">
    <subcellularLocation>
        <location evidence="1">Cell inner membrane</location>
        <topology evidence="1">Peripheral membrane protein</topology>
    </subcellularLocation>
</comment>
<dbReference type="SUPFAM" id="SSF52540">
    <property type="entry name" value="P-loop containing nucleoside triphosphate hydrolases"/>
    <property type="match status" value="1"/>
</dbReference>
<keyword evidence="3" id="KW-0813">Transport</keyword>
<evidence type="ECO:0000256" key="1">
    <source>
        <dbReference type="ARBA" id="ARBA00004417"/>
    </source>
</evidence>
<reference evidence="8" key="1">
    <citation type="journal article" date="2019" name="Int. J. Syst. Evol. Microbiol.">
        <title>The Global Catalogue of Microorganisms (GCM) 10K type strain sequencing project: providing services to taxonomists for standard genome sequencing and annotation.</title>
        <authorList>
            <consortium name="The Broad Institute Genomics Platform"/>
            <consortium name="The Broad Institute Genome Sequencing Center for Infectious Disease"/>
            <person name="Wu L."/>
            <person name="Ma J."/>
        </authorList>
    </citation>
    <scope>NUCLEOTIDE SEQUENCE [LARGE SCALE GENOMIC DNA]</scope>
    <source>
        <strain evidence="8">NBRC 112416</strain>
    </source>
</reference>
<dbReference type="Proteomes" id="UP001156691">
    <property type="component" value="Unassembled WGS sequence"/>
</dbReference>
<dbReference type="SMART" id="SM00382">
    <property type="entry name" value="AAA"/>
    <property type="match status" value="1"/>
</dbReference>
<proteinExistence type="inferred from homology"/>
<accession>A0ABQ5W4J6</accession>
<evidence type="ECO:0000259" key="6">
    <source>
        <dbReference type="PROSITE" id="PS50893"/>
    </source>
</evidence>
<dbReference type="PANTHER" id="PTHR43776">
    <property type="entry name" value="TRANSPORT ATP-BINDING PROTEIN"/>
    <property type="match status" value="1"/>
</dbReference>
<organism evidence="7 8">
    <name type="scientific">Devosia nitrariae</name>
    <dbReference type="NCBI Taxonomy" id="2071872"/>
    <lineage>
        <taxon>Bacteria</taxon>
        <taxon>Pseudomonadati</taxon>
        <taxon>Pseudomonadota</taxon>
        <taxon>Alphaproteobacteria</taxon>
        <taxon>Hyphomicrobiales</taxon>
        <taxon>Devosiaceae</taxon>
        <taxon>Devosia</taxon>
    </lineage>
</organism>
<evidence type="ECO:0000256" key="2">
    <source>
        <dbReference type="ARBA" id="ARBA00005417"/>
    </source>
</evidence>
<feature type="domain" description="ABC transporter" evidence="6">
    <location>
        <begin position="1"/>
        <end position="228"/>
    </location>
</feature>
<evidence type="ECO:0000313" key="8">
    <source>
        <dbReference type="Proteomes" id="UP001156691"/>
    </source>
</evidence>
<dbReference type="Pfam" id="PF08352">
    <property type="entry name" value="oligo_HPY"/>
    <property type="match status" value="1"/>
</dbReference>
<sequence>MAVGGISFSLNVGECLAIVGESGSGKSTLARTLLRLVQPDSGSVFFEGLDLLQLTGGQMRQQRRHLAMVFQDPYASLHPRKTVATLIGEPWEVHPEIVNKAERPARIFELLKQVNLPQHFADYYPNQLSGGQRQRVAIARALALQPRILILDEPVSALDVSVQAQVINVLMSLQERLGLAYIFISHDLALVRLVASKVAVMNKGVFVEAGDTEEIFSNPQHEYTRTLLASSPALHETPSPTA</sequence>
<dbReference type="InterPro" id="IPR050319">
    <property type="entry name" value="ABC_transp_ATP-bind"/>
</dbReference>
<dbReference type="InterPro" id="IPR003593">
    <property type="entry name" value="AAA+_ATPase"/>
</dbReference>